<dbReference type="GO" id="GO:0016874">
    <property type="term" value="F:ligase activity"/>
    <property type="evidence" value="ECO:0007669"/>
    <property type="project" value="UniProtKB-KW"/>
</dbReference>
<dbReference type="PROSITE" id="PS50975">
    <property type="entry name" value="ATP_GRASP"/>
    <property type="match status" value="1"/>
</dbReference>
<organism evidence="6 7">
    <name type="scientific">Xylaria multiplex</name>
    <dbReference type="NCBI Taxonomy" id="323545"/>
    <lineage>
        <taxon>Eukaryota</taxon>
        <taxon>Fungi</taxon>
        <taxon>Dikarya</taxon>
        <taxon>Ascomycota</taxon>
        <taxon>Pezizomycotina</taxon>
        <taxon>Sordariomycetes</taxon>
        <taxon>Xylariomycetidae</taxon>
        <taxon>Xylariales</taxon>
        <taxon>Xylariaceae</taxon>
        <taxon>Xylaria</taxon>
    </lineage>
</organism>
<dbReference type="PANTHER" id="PTHR43585:SF2">
    <property type="entry name" value="ATP-GRASP ENZYME FSQD"/>
    <property type="match status" value="1"/>
</dbReference>
<proteinExistence type="predicted"/>
<keyword evidence="2 4" id="KW-0547">Nucleotide-binding</keyword>
<evidence type="ECO:0000259" key="5">
    <source>
        <dbReference type="PROSITE" id="PS50975"/>
    </source>
</evidence>
<dbReference type="InterPro" id="IPR011761">
    <property type="entry name" value="ATP-grasp"/>
</dbReference>
<evidence type="ECO:0000256" key="4">
    <source>
        <dbReference type="PROSITE-ProRule" id="PRU00409"/>
    </source>
</evidence>
<dbReference type="Pfam" id="PF13535">
    <property type="entry name" value="ATP-grasp_4"/>
    <property type="match status" value="1"/>
</dbReference>
<evidence type="ECO:0000256" key="3">
    <source>
        <dbReference type="ARBA" id="ARBA00022840"/>
    </source>
</evidence>
<dbReference type="GO" id="GO:0046872">
    <property type="term" value="F:metal ion binding"/>
    <property type="evidence" value="ECO:0007669"/>
    <property type="project" value="InterPro"/>
</dbReference>
<dbReference type="GO" id="GO:0005524">
    <property type="term" value="F:ATP binding"/>
    <property type="evidence" value="ECO:0007669"/>
    <property type="project" value="UniProtKB-UniRule"/>
</dbReference>
<dbReference type="InParanoid" id="A0A7C8MV92"/>
<comment type="caution">
    <text evidence="6">The sequence shown here is derived from an EMBL/GenBank/DDBJ whole genome shotgun (WGS) entry which is preliminary data.</text>
</comment>
<keyword evidence="3 4" id="KW-0067">ATP-binding</keyword>
<gene>
    <name evidence="6" type="ORF">GQX73_g4109</name>
</gene>
<dbReference type="PANTHER" id="PTHR43585">
    <property type="entry name" value="FUMIPYRROLE BIOSYNTHESIS PROTEIN C"/>
    <property type="match status" value="1"/>
</dbReference>
<name>A0A7C8MV92_9PEZI</name>
<accession>A0A7C8MV92</accession>
<evidence type="ECO:0000313" key="7">
    <source>
        <dbReference type="Proteomes" id="UP000481858"/>
    </source>
</evidence>
<feature type="domain" description="ATP-grasp" evidence="5">
    <location>
        <begin position="308"/>
        <end position="540"/>
    </location>
</feature>
<dbReference type="EMBL" id="WUBL01000036">
    <property type="protein sequence ID" value="KAF2969433.1"/>
    <property type="molecule type" value="Genomic_DNA"/>
</dbReference>
<keyword evidence="1" id="KW-0436">Ligase</keyword>
<dbReference type="Pfam" id="PF18130">
    <property type="entry name" value="ATPgrasp_N"/>
    <property type="match status" value="1"/>
</dbReference>
<reference evidence="6 7" key="1">
    <citation type="submission" date="2019-12" db="EMBL/GenBank/DDBJ databases">
        <title>Draft genome sequence of the ascomycete Xylaria multiplex DSM 110363.</title>
        <authorList>
            <person name="Buettner E."/>
            <person name="Kellner H."/>
        </authorList>
    </citation>
    <scope>NUCLEOTIDE SEQUENCE [LARGE SCALE GENOMIC DNA]</scope>
    <source>
        <strain evidence="6 7">DSM 110363</strain>
    </source>
</reference>
<evidence type="ECO:0000256" key="1">
    <source>
        <dbReference type="ARBA" id="ARBA00022598"/>
    </source>
</evidence>
<protein>
    <recommendedName>
        <fullName evidence="5">ATP-grasp domain-containing protein</fullName>
    </recommendedName>
</protein>
<evidence type="ECO:0000313" key="6">
    <source>
        <dbReference type="EMBL" id="KAF2969433.1"/>
    </source>
</evidence>
<dbReference type="Proteomes" id="UP000481858">
    <property type="component" value="Unassembled WGS sequence"/>
</dbReference>
<dbReference type="InterPro" id="IPR052032">
    <property type="entry name" value="ATP-dep_AA_Ligase"/>
</dbReference>
<evidence type="ECO:0000256" key="2">
    <source>
        <dbReference type="ARBA" id="ARBA00022741"/>
    </source>
</evidence>
<dbReference type="Gene3D" id="3.30.470.20">
    <property type="entry name" value="ATP-grasp fold, B domain"/>
    <property type="match status" value="1"/>
</dbReference>
<sequence length="648" mass="73345">MRNTYACSIYTDIQTKGMIIPLEWKINPPSELRYCWTVDVVFNVHLVSSAGEVNYSYPVHEGHKSSGNCPNNIPLDASSPWGAYVIDNLRHLSQPGAEILNDSITIKFIFPDRSGFCIRSDFLQRRLEGYIGMSSARSFLQPRQEIHHATLPNEAHPNAFSLPEILSNAVGGIVVKSADALDQLETELDNRLAFPWISPRCPPFRRIAYVKGRWNMDHSKRIWEAASALGIAVVIIDEEGHWLQDSQWEHVREGFIPVNVDTDEGFVERLVTAVRGRMVQVALACEKLGLPTSPSAAFAIAADKFKSRQIEPDEGADALWMPSIEHLKDFLSSDSPQIQYPVVVKPCIGWGSECISKVHNERELIQAATRASERHSTSSVQRPDIMIEPYIEGPEIDANVVLADGEIVFFEVADDFPSLADREQNKWDDPFQETFMVLPTRLPQNEVEEMKNSLHRTLLRQGFRDGVFNCEGRVRYSCMQFASHDGQYDLFEKMGDEAPPQKPTFYLHEINARPPGYYGNVASNLTYGVDYYALDILCAVGDMQRFRALAQPFRLGPQWWLVITVIPEEKEGIMKTEDACGDFIRKFPGLEAVIPDYMTYKKGGSRLDGPAASHQSFVGYMSVISRQNREDALQLARRIRRDFVYELT</sequence>
<dbReference type="InterPro" id="IPR041472">
    <property type="entry name" value="BL00235/CARNS1_N"/>
</dbReference>
<keyword evidence="7" id="KW-1185">Reference proteome</keyword>
<dbReference type="OrthoDB" id="434648at2759"/>
<dbReference type="SUPFAM" id="SSF56059">
    <property type="entry name" value="Glutathione synthetase ATP-binding domain-like"/>
    <property type="match status" value="1"/>
</dbReference>
<dbReference type="AlphaFoldDB" id="A0A7C8MV92"/>